<dbReference type="RefSeq" id="WP_212958290.1">
    <property type="nucleotide sequence ID" value="NZ_BORQ01000005.1"/>
</dbReference>
<gene>
    <name evidence="1" type="ORF">J2TS6_42620</name>
</gene>
<proteinExistence type="predicted"/>
<accession>A0A919XJ27</accession>
<dbReference type="EMBL" id="BORQ01000005">
    <property type="protein sequence ID" value="GIO33121.1"/>
    <property type="molecule type" value="Genomic_DNA"/>
</dbReference>
<keyword evidence="2" id="KW-1185">Reference proteome</keyword>
<dbReference type="AlphaFoldDB" id="A0A919XJ27"/>
<name>A0A919XJ27_9BACL</name>
<reference evidence="1" key="1">
    <citation type="submission" date="2021-03" db="EMBL/GenBank/DDBJ databases">
        <title>Antimicrobial resistance genes in bacteria isolated from Japanese honey, and their potential for conferring macrolide and lincosamide resistance in the American foulbrood pathogen Paenibacillus larvae.</title>
        <authorList>
            <person name="Okamoto M."/>
            <person name="Kumagai M."/>
            <person name="Kanamori H."/>
            <person name="Takamatsu D."/>
        </authorList>
    </citation>
    <scope>NUCLEOTIDE SEQUENCE</scope>
    <source>
        <strain evidence="1">J2TS6</strain>
    </source>
</reference>
<dbReference type="InterPro" id="IPR010633">
    <property type="entry name" value="Phage_lambda_GpZ"/>
</dbReference>
<protein>
    <recommendedName>
        <fullName evidence="3">Phage tail protein</fullName>
    </recommendedName>
</protein>
<sequence length="183" mass="20293">MSNSLGGLREARANLRRLESTIPRAVNAAINRAGQMVKTEATRQVRETYTVKAKSVNEQIQIRRSSPSTLSLRLSSKGGNLPLIRFKTSPSKPPAKQPRVLKAEVKKGVRKPIKGAFVTQVGGHVGVLKRVGRARLPIKELYGPAVPVMLDNEEIRDKLEQVARRSLEDRLEHEMRRLTGGST</sequence>
<evidence type="ECO:0000313" key="2">
    <source>
        <dbReference type="Proteomes" id="UP000679779"/>
    </source>
</evidence>
<organism evidence="1 2">
    <name type="scientific">Paenibacillus albilobatus</name>
    <dbReference type="NCBI Taxonomy" id="2716884"/>
    <lineage>
        <taxon>Bacteria</taxon>
        <taxon>Bacillati</taxon>
        <taxon>Bacillota</taxon>
        <taxon>Bacilli</taxon>
        <taxon>Bacillales</taxon>
        <taxon>Paenibacillaceae</taxon>
        <taxon>Paenibacillus</taxon>
    </lineage>
</organism>
<dbReference type="Pfam" id="PF06763">
    <property type="entry name" value="Minor_tail_Z"/>
    <property type="match status" value="1"/>
</dbReference>
<dbReference type="Proteomes" id="UP000679779">
    <property type="component" value="Unassembled WGS sequence"/>
</dbReference>
<comment type="caution">
    <text evidence="1">The sequence shown here is derived from an EMBL/GenBank/DDBJ whole genome shotgun (WGS) entry which is preliminary data.</text>
</comment>
<evidence type="ECO:0000313" key="1">
    <source>
        <dbReference type="EMBL" id="GIO33121.1"/>
    </source>
</evidence>
<evidence type="ECO:0008006" key="3">
    <source>
        <dbReference type="Google" id="ProtNLM"/>
    </source>
</evidence>